<gene>
    <name evidence="3" type="ORF">LHJ74_09555</name>
</gene>
<dbReference type="SUPFAM" id="SSF51735">
    <property type="entry name" value="NAD(P)-binding Rossmann-fold domains"/>
    <property type="match status" value="1"/>
</dbReference>
<evidence type="ECO:0000313" key="4">
    <source>
        <dbReference type="Proteomes" id="UP001156389"/>
    </source>
</evidence>
<evidence type="ECO:0000313" key="3">
    <source>
        <dbReference type="EMBL" id="MCT2590155.1"/>
    </source>
</evidence>
<dbReference type="PROSITE" id="PS00061">
    <property type="entry name" value="ADH_SHORT"/>
    <property type="match status" value="1"/>
</dbReference>
<protein>
    <submittedName>
        <fullName evidence="3">SDR family oxidoreductase</fullName>
    </submittedName>
</protein>
<keyword evidence="2" id="KW-0560">Oxidoreductase</keyword>
<dbReference type="PANTHER" id="PTHR24321:SF8">
    <property type="entry name" value="ESTRADIOL 17-BETA-DEHYDROGENASE 8-RELATED"/>
    <property type="match status" value="1"/>
</dbReference>
<evidence type="ECO:0000256" key="1">
    <source>
        <dbReference type="ARBA" id="ARBA00006484"/>
    </source>
</evidence>
<accession>A0ABT2JS25</accession>
<evidence type="ECO:0000256" key="2">
    <source>
        <dbReference type="ARBA" id="ARBA00023002"/>
    </source>
</evidence>
<comment type="caution">
    <text evidence="3">The sequence shown here is derived from an EMBL/GenBank/DDBJ whole genome shotgun (WGS) entry which is preliminary data.</text>
</comment>
<dbReference type="Proteomes" id="UP001156389">
    <property type="component" value="Unassembled WGS sequence"/>
</dbReference>
<dbReference type="Pfam" id="PF13561">
    <property type="entry name" value="adh_short_C2"/>
    <property type="match status" value="1"/>
</dbReference>
<dbReference type="InterPro" id="IPR020904">
    <property type="entry name" value="Sc_DH/Rdtase_CS"/>
</dbReference>
<dbReference type="PRINTS" id="PR00081">
    <property type="entry name" value="GDHRDH"/>
</dbReference>
<name>A0ABT2JS25_9ACTN</name>
<dbReference type="PROSITE" id="PS51318">
    <property type="entry name" value="TAT"/>
    <property type="match status" value="1"/>
</dbReference>
<dbReference type="InterPro" id="IPR002347">
    <property type="entry name" value="SDR_fam"/>
</dbReference>
<dbReference type="EMBL" id="JAJAGO010000004">
    <property type="protein sequence ID" value="MCT2590155.1"/>
    <property type="molecule type" value="Genomic_DNA"/>
</dbReference>
<reference evidence="3 4" key="1">
    <citation type="submission" date="2021-10" db="EMBL/GenBank/DDBJ databases">
        <title>Streptomyces gossypii sp. nov., isolated from soil collected from cotton field.</title>
        <authorList>
            <person name="Ge X."/>
            <person name="Chen X."/>
            <person name="Liu W."/>
        </authorList>
    </citation>
    <scope>NUCLEOTIDE SEQUENCE [LARGE SCALE GENOMIC DNA]</scope>
    <source>
        <strain evidence="3 4">N2-109</strain>
    </source>
</reference>
<keyword evidence="4" id="KW-1185">Reference proteome</keyword>
<comment type="similarity">
    <text evidence="1">Belongs to the short-chain dehydrogenases/reductases (SDR) family.</text>
</comment>
<dbReference type="PANTHER" id="PTHR24321">
    <property type="entry name" value="DEHYDROGENASES, SHORT CHAIN"/>
    <property type="match status" value="1"/>
</dbReference>
<dbReference type="InterPro" id="IPR036291">
    <property type="entry name" value="NAD(P)-bd_dom_sf"/>
</dbReference>
<dbReference type="RefSeq" id="WP_260217463.1">
    <property type="nucleotide sequence ID" value="NZ_JAJAGO010000004.1"/>
</dbReference>
<dbReference type="CDD" id="cd05233">
    <property type="entry name" value="SDR_c"/>
    <property type="match status" value="1"/>
</dbReference>
<dbReference type="InterPro" id="IPR006311">
    <property type="entry name" value="TAT_signal"/>
</dbReference>
<dbReference type="Gene3D" id="3.40.50.720">
    <property type="entry name" value="NAD(P)-binding Rossmann-like Domain"/>
    <property type="match status" value="1"/>
</dbReference>
<proteinExistence type="inferred from homology"/>
<organism evidence="3 4">
    <name type="scientific">Streptomyces gossypii</name>
    <dbReference type="NCBI Taxonomy" id="2883101"/>
    <lineage>
        <taxon>Bacteria</taxon>
        <taxon>Bacillati</taxon>
        <taxon>Actinomycetota</taxon>
        <taxon>Actinomycetes</taxon>
        <taxon>Kitasatosporales</taxon>
        <taxon>Streptomycetaceae</taxon>
        <taxon>Streptomyces</taxon>
    </lineage>
</organism>
<sequence length="304" mass="31641">MQDRTGSTRRRTVLGGAAAATAAGFAFGRPAAAAAPSAERGGRGRRYRGKTVLVTGATSGIGRAAAMAFAAEGAKVGFCGRRERLGREVERAIREAGGEATYIRADVRRAGEVESFVDRVVQKYGGLDVALNNAGIQKPFTDLHEVSVADWDDVTHTNTRGVFLAMKYEIPHLRRNGGGVILVTGSSNQFATRQGLGSYTASKNSVSGLVQAAAIENGGHGIRVVALAPGTTDTPMLDVHRPGGLSDEEWAEAKKEFAAPGVDALKRMAKPEEMATAALALASSDLSFQTGTTVVVDGGQLAGL</sequence>